<comment type="subcellular location">
    <subcellularLocation>
        <location evidence="1">Membrane</location>
        <topology evidence="1">Multi-pass membrane protein</topology>
    </subcellularLocation>
</comment>
<evidence type="ECO:0000256" key="6">
    <source>
        <dbReference type="SAM" id="Phobius"/>
    </source>
</evidence>
<feature type="transmembrane region" description="Helical" evidence="6">
    <location>
        <begin position="133"/>
        <end position="151"/>
    </location>
</feature>
<dbReference type="AlphaFoldDB" id="A0A2R5GRD2"/>
<evidence type="ECO:0000313" key="8">
    <source>
        <dbReference type="Proteomes" id="UP000241890"/>
    </source>
</evidence>
<feature type="transmembrane region" description="Helical" evidence="6">
    <location>
        <begin position="79"/>
        <end position="98"/>
    </location>
</feature>
<evidence type="ECO:0000256" key="3">
    <source>
        <dbReference type="ARBA" id="ARBA00022989"/>
    </source>
</evidence>
<feature type="transmembrane region" description="Helical" evidence="6">
    <location>
        <begin position="36"/>
        <end position="58"/>
    </location>
</feature>
<dbReference type="GO" id="GO:0016020">
    <property type="term" value="C:membrane"/>
    <property type="evidence" value="ECO:0007669"/>
    <property type="project" value="UniProtKB-SubCell"/>
</dbReference>
<feature type="transmembrane region" description="Helical" evidence="6">
    <location>
        <begin position="171"/>
        <end position="192"/>
    </location>
</feature>
<feature type="region of interest" description="Disordered" evidence="5">
    <location>
        <begin position="1"/>
        <end position="24"/>
    </location>
</feature>
<keyword evidence="2 6" id="KW-0812">Transmembrane</keyword>
<evidence type="ECO:0000256" key="2">
    <source>
        <dbReference type="ARBA" id="ARBA00022692"/>
    </source>
</evidence>
<dbReference type="Proteomes" id="UP000241890">
    <property type="component" value="Unassembled WGS sequence"/>
</dbReference>
<feature type="transmembrane region" description="Helical" evidence="6">
    <location>
        <begin position="276"/>
        <end position="296"/>
    </location>
</feature>
<sequence>MKNASKKRLSRDSDQERETQYPRQKQAAALASPETFFVICGVTLAVAASFLVCLGLALQKVSLCTPGNEHVSPLRQPKWVAGFVCMLLGNILDFFAFGMAPQSLLAPLAALSLVWNLYMSSYMLEESYDRNDINAVALIFLGTAITVIFSNHHEQGYTLDTLRELYRKPRMYVYFIIVPLLLGLHYYLIHYVSERNLQGTFWKLLELTGWCGFAGITGGQSVLFAKSTVELLKDAAQGDDVFLHLDTYLIICAMVACLLTQITFLNGAMKRFDQLYVMPMYQSYWIISGVVGGLVYFGEWEESTTTQINMFVLGTCITLSGLVVLTRKENHSLNSTGPQPGFDVLPSRKLSADSAFGFVTDSGTEGGGAFDDESENEDFVVSPESRSRRVGDRVVELGSIGVSQTLSPRGSARLSSFRKLSNVSSVGSMDSEDARRRSSSHNVTTVDL</sequence>
<reference evidence="7 8" key="1">
    <citation type="submission" date="2017-12" db="EMBL/GenBank/DDBJ databases">
        <title>Sequencing, de novo assembly and annotation of complete genome of a new Thraustochytrid species, strain FCC1311.</title>
        <authorList>
            <person name="Sedici K."/>
            <person name="Godart F."/>
            <person name="Aiese Cigliano R."/>
            <person name="Sanseverino W."/>
            <person name="Barakat M."/>
            <person name="Ortet P."/>
            <person name="Marechal E."/>
            <person name="Cagnac O."/>
            <person name="Amato A."/>
        </authorList>
    </citation>
    <scope>NUCLEOTIDE SEQUENCE [LARGE SCALE GENOMIC DNA]</scope>
</reference>
<dbReference type="EMBL" id="BEYU01000134">
    <property type="protein sequence ID" value="GBG32869.1"/>
    <property type="molecule type" value="Genomic_DNA"/>
</dbReference>
<evidence type="ECO:0000256" key="1">
    <source>
        <dbReference type="ARBA" id="ARBA00004141"/>
    </source>
</evidence>
<evidence type="ECO:0000256" key="5">
    <source>
        <dbReference type="SAM" id="MobiDB-lite"/>
    </source>
</evidence>
<evidence type="ECO:0000256" key="4">
    <source>
        <dbReference type="ARBA" id="ARBA00023136"/>
    </source>
</evidence>
<proteinExistence type="predicted"/>
<dbReference type="FunCoup" id="A0A2R5GRD2">
    <property type="interactions" value="39"/>
</dbReference>
<feature type="transmembrane region" description="Helical" evidence="6">
    <location>
        <begin position="104"/>
        <end position="121"/>
    </location>
</feature>
<protein>
    <submittedName>
        <fullName evidence="7">Magnesium transporter NIPA2</fullName>
    </submittedName>
</protein>
<evidence type="ECO:0000313" key="7">
    <source>
        <dbReference type="EMBL" id="GBG32869.1"/>
    </source>
</evidence>
<dbReference type="InterPro" id="IPR008521">
    <property type="entry name" value="Mg_trans_NIPA"/>
</dbReference>
<name>A0A2R5GRD2_9STRA</name>
<keyword evidence="8" id="KW-1185">Reference proteome</keyword>
<dbReference type="PANTHER" id="PTHR12570">
    <property type="match status" value="1"/>
</dbReference>
<feature type="region of interest" description="Disordered" evidence="5">
    <location>
        <begin position="365"/>
        <end position="385"/>
    </location>
</feature>
<dbReference type="OrthoDB" id="165382at2759"/>
<keyword evidence="3 6" id="KW-1133">Transmembrane helix</keyword>
<gene>
    <name evidence="7" type="ORF">FCC1311_090942</name>
</gene>
<feature type="transmembrane region" description="Helical" evidence="6">
    <location>
        <begin position="245"/>
        <end position="264"/>
    </location>
</feature>
<dbReference type="InParanoid" id="A0A2R5GRD2"/>
<feature type="transmembrane region" description="Helical" evidence="6">
    <location>
        <begin position="308"/>
        <end position="325"/>
    </location>
</feature>
<dbReference type="PANTHER" id="PTHR12570:SF9">
    <property type="entry name" value="MAGNESIUM TRANSPORTER NIPA8-RELATED"/>
    <property type="match status" value="1"/>
</dbReference>
<dbReference type="InterPro" id="IPR037185">
    <property type="entry name" value="EmrE-like"/>
</dbReference>
<keyword evidence="4 6" id="KW-0472">Membrane</keyword>
<accession>A0A2R5GRD2</accession>
<dbReference type="GO" id="GO:0015095">
    <property type="term" value="F:magnesium ion transmembrane transporter activity"/>
    <property type="evidence" value="ECO:0007669"/>
    <property type="project" value="InterPro"/>
</dbReference>
<feature type="region of interest" description="Disordered" evidence="5">
    <location>
        <begin position="423"/>
        <end position="448"/>
    </location>
</feature>
<dbReference type="SUPFAM" id="SSF103481">
    <property type="entry name" value="Multidrug resistance efflux transporter EmrE"/>
    <property type="match status" value="1"/>
</dbReference>
<feature type="compositionally biased region" description="Basic and acidic residues" evidence="5">
    <location>
        <begin position="10"/>
        <end position="20"/>
    </location>
</feature>
<dbReference type="Pfam" id="PF05653">
    <property type="entry name" value="Mg_trans_NIPA"/>
    <property type="match status" value="1"/>
</dbReference>
<organism evidence="7 8">
    <name type="scientific">Hondaea fermentalgiana</name>
    <dbReference type="NCBI Taxonomy" id="2315210"/>
    <lineage>
        <taxon>Eukaryota</taxon>
        <taxon>Sar</taxon>
        <taxon>Stramenopiles</taxon>
        <taxon>Bigyra</taxon>
        <taxon>Labyrinthulomycetes</taxon>
        <taxon>Thraustochytrida</taxon>
        <taxon>Thraustochytriidae</taxon>
        <taxon>Hondaea</taxon>
    </lineage>
</organism>
<comment type="caution">
    <text evidence="7">The sequence shown here is derived from an EMBL/GenBank/DDBJ whole genome shotgun (WGS) entry which is preliminary data.</text>
</comment>